<evidence type="ECO:0000256" key="14">
    <source>
        <dbReference type="RuleBase" id="RU003914"/>
    </source>
</evidence>
<organism evidence="17 18">
    <name type="scientific">Martelella alba</name>
    <dbReference type="NCBI Taxonomy" id="2590451"/>
    <lineage>
        <taxon>Bacteria</taxon>
        <taxon>Pseudomonadati</taxon>
        <taxon>Pseudomonadota</taxon>
        <taxon>Alphaproteobacteria</taxon>
        <taxon>Hyphomicrobiales</taxon>
        <taxon>Aurantimonadaceae</taxon>
        <taxon>Martelella</taxon>
    </lineage>
</organism>
<dbReference type="RefSeq" id="WP_141149552.1">
    <property type="nucleotide sequence ID" value="NZ_VHLG01000008.1"/>
</dbReference>
<evidence type="ECO:0000256" key="15">
    <source>
        <dbReference type="SAM" id="MobiDB-lite"/>
    </source>
</evidence>
<dbReference type="Gene3D" id="1.10.3120.10">
    <property type="entry name" value="Trigger factor, C-terminal domain"/>
    <property type="match status" value="1"/>
</dbReference>
<dbReference type="GO" id="GO:0051301">
    <property type="term" value="P:cell division"/>
    <property type="evidence" value="ECO:0007669"/>
    <property type="project" value="UniProtKB-KW"/>
</dbReference>
<dbReference type="GO" id="GO:0003755">
    <property type="term" value="F:peptidyl-prolyl cis-trans isomerase activity"/>
    <property type="evidence" value="ECO:0007669"/>
    <property type="project" value="UniProtKB-UniRule"/>
</dbReference>
<evidence type="ECO:0000256" key="2">
    <source>
        <dbReference type="ARBA" id="ARBA00005464"/>
    </source>
</evidence>
<keyword evidence="6 12" id="KW-0697">Rotamase</keyword>
<keyword evidence="5 12" id="KW-0132">Cell division</keyword>
<gene>
    <name evidence="12" type="primary">tig</name>
    <name evidence="17" type="ORF">FJU08_13010</name>
</gene>
<dbReference type="InterPro" id="IPR027304">
    <property type="entry name" value="Trigger_fact/SurA_dom_sf"/>
</dbReference>
<dbReference type="InterPro" id="IPR008880">
    <property type="entry name" value="Trigger_fac_C"/>
</dbReference>
<dbReference type="SUPFAM" id="SSF54534">
    <property type="entry name" value="FKBP-like"/>
    <property type="match status" value="1"/>
</dbReference>
<dbReference type="Proteomes" id="UP000318801">
    <property type="component" value="Unassembled WGS sequence"/>
</dbReference>
<comment type="catalytic activity">
    <reaction evidence="1 12 13">
        <text>[protein]-peptidylproline (omega=180) = [protein]-peptidylproline (omega=0)</text>
        <dbReference type="Rhea" id="RHEA:16237"/>
        <dbReference type="Rhea" id="RHEA-COMP:10747"/>
        <dbReference type="Rhea" id="RHEA-COMP:10748"/>
        <dbReference type="ChEBI" id="CHEBI:83833"/>
        <dbReference type="ChEBI" id="CHEBI:83834"/>
        <dbReference type="EC" id="5.2.1.8"/>
    </reaction>
</comment>
<dbReference type="GO" id="GO:0015031">
    <property type="term" value="P:protein transport"/>
    <property type="evidence" value="ECO:0007669"/>
    <property type="project" value="UniProtKB-UniRule"/>
</dbReference>
<dbReference type="OrthoDB" id="9767721at2"/>
<accession>A0A506U8R0</accession>
<protein>
    <recommendedName>
        <fullName evidence="4 12">Trigger factor</fullName>
        <shortName evidence="12">TF</shortName>
        <ecNumber evidence="3 12">5.2.1.8</ecNumber>
    </recommendedName>
    <alternativeName>
        <fullName evidence="11 12">PPIase</fullName>
    </alternativeName>
</protein>
<dbReference type="PANTHER" id="PTHR30560:SF3">
    <property type="entry name" value="TRIGGER FACTOR-LIKE PROTEIN TIG, CHLOROPLASTIC"/>
    <property type="match status" value="1"/>
</dbReference>
<name>A0A506U8R0_9HYPH</name>
<dbReference type="Gene3D" id="3.10.50.40">
    <property type="match status" value="1"/>
</dbReference>
<dbReference type="InterPro" id="IPR036611">
    <property type="entry name" value="Trigger_fac_ribosome-bd_sf"/>
</dbReference>
<comment type="similarity">
    <text evidence="2 12 14">Belongs to the FKBP-type PPIase family. Tig subfamily.</text>
</comment>
<dbReference type="Pfam" id="PF05698">
    <property type="entry name" value="Trigger_C"/>
    <property type="match status" value="1"/>
</dbReference>
<dbReference type="PROSITE" id="PS50059">
    <property type="entry name" value="FKBP_PPIASE"/>
    <property type="match status" value="1"/>
</dbReference>
<comment type="domain">
    <text evidence="12">Consists of 3 domains; the N-terminus binds the ribosome, the middle domain has PPIase activity, while the C-terminus has intrinsic chaperone activity on its own.</text>
</comment>
<dbReference type="GO" id="GO:0044183">
    <property type="term" value="F:protein folding chaperone"/>
    <property type="evidence" value="ECO:0007669"/>
    <property type="project" value="TreeGrafter"/>
</dbReference>
<keyword evidence="12" id="KW-0963">Cytoplasm</keyword>
<keyword evidence="9 12" id="KW-0131">Cell cycle</keyword>
<evidence type="ECO:0000256" key="12">
    <source>
        <dbReference type="HAMAP-Rule" id="MF_00303"/>
    </source>
</evidence>
<evidence type="ECO:0000256" key="1">
    <source>
        <dbReference type="ARBA" id="ARBA00000971"/>
    </source>
</evidence>
<evidence type="ECO:0000256" key="7">
    <source>
        <dbReference type="ARBA" id="ARBA00023186"/>
    </source>
</evidence>
<keyword evidence="8 12" id="KW-0413">Isomerase</keyword>
<dbReference type="FunFam" id="3.10.50.40:FF:000001">
    <property type="entry name" value="Trigger factor"/>
    <property type="match status" value="1"/>
</dbReference>
<dbReference type="InterPro" id="IPR037041">
    <property type="entry name" value="Trigger_fac_C_sf"/>
</dbReference>
<comment type="subcellular location">
    <subcellularLocation>
        <location evidence="12">Cytoplasm</location>
    </subcellularLocation>
    <text evidence="12">About half TF is bound to the ribosome near the polypeptide exit tunnel while the other half is free in the cytoplasm.</text>
</comment>
<dbReference type="AlphaFoldDB" id="A0A506U8R0"/>
<evidence type="ECO:0000256" key="8">
    <source>
        <dbReference type="ARBA" id="ARBA00023235"/>
    </source>
</evidence>
<evidence type="ECO:0000256" key="13">
    <source>
        <dbReference type="PROSITE-ProRule" id="PRU00277"/>
    </source>
</evidence>
<evidence type="ECO:0000256" key="10">
    <source>
        <dbReference type="ARBA" id="ARBA00024849"/>
    </source>
</evidence>
<comment type="caution">
    <text evidence="17">The sequence shown here is derived from an EMBL/GenBank/DDBJ whole genome shotgun (WGS) entry which is preliminary data.</text>
</comment>
<evidence type="ECO:0000256" key="5">
    <source>
        <dbReference type="ARBA" id="ARBA00022618"/>
    </source>
</evidence>
<feature type="compositionally biased region" description="Basic and acidic residues" evidence="15">
    <location>
        <begin position="503"/>
        <end position="512"/>
    </location>
</feature>
<dbReference type="SUPFAM" id="SSF102735">
    <property type="entry name" value="Trigger factor ribosome-binding domain"/>
    <property type="match status" value="1"/>
</dbReference>
<dbReference type="EMBL" id="VHLG01000008">
    <property type="protein sequence ID" value="TPW29726.1"/>
    <property type="molecule type" value="Genomic_DNA"/>
</dbReference>
<dbReference type="Pfam" id="PF05697">
    <property type="entry name" value="Trigger_N"/>
    <property type="match status" value="1"/>
</dbReference>
<dbReference type="SUPFAM" id="SSF109998">
    <property type="entry name" value="Triger factor/SurA peptide-binding domain-like"/>
    <property type="match status" value="1"/>
</dbReference>
<evidence type="ECO:0000313" key="17">
    <source>
        <dbReference type="EMBL" id="TPW29726.1"/>
    </source>
</evidence>
<evidence type="ECO:0000313" key="18">
    <source>
        <dbReference type="Proteomes" id="UP000318801"/>
    </source>
</evidence>
<dbReference type="InterPro" id="IPR008881">
    <property type="entry name" value="Trigger_fac_ribosome-bd_bac"/>
</dbReference>
<keyword evidence="7 12" id="KW-0143">Chaperone</keyword>
<dbReference type="NCBIfam" id="TIGR00115">
    <property type="entry name" value="tig"/>
    <property type="match status" value="1"/>
</dbReference>
<dbReference type="InterPro" id="IPR005215">
    <property type="entry name" value="Trig_fac"/>
</dbReference>
<dbReference type="InterPro" id="IPR001179">
    <property type="entry name" value="PPIase_FKBP_dom"/>
</dbReference>
<dbReference type="GO" id="GO:0005737">
    <property type="term" value="C:cytoplasm"/>
    <property type="evidence" value="ECO:0007669"/>
    <property type="project" value="UniProtKB-SubCell"/>
</dbReference>
<feature type="compositionally biased region" description="Basic residues" evidence="15">
    <location>
        <begin position="490"/>
        <end position="502"/>
    </location>
</feature>
<proteinExistence type="inferred from homology"/>
<feature type="compositionally biased region" description="Basic and acidic residues" evidence="15">
    <location>
        <begin position="450"/>
        <end position="462"/>
    </location>
</feature>
<evidence type="ECO:0000256" key="9">
    <source>
        <dbReference type="ARBA" id="ARBA00023306"/>
    </source>
</evidence>
<evidence type="ECO:0000259" key="16">
    <source>
        <dbReference type="PROSITE" id="PS50059"/>
    </source>
</evidence>
<dbReference type="HAMAP" id="MF_00303">
    <property type="entry name" value="Trigger_factor_Tig"/>
    <property type="match status" value="1"/>
</dbReference>
<dbReference type="GO" id="GO:0043335">
    <property type="term" value="P:protein unfolding"/>
    <property type="evidence" value="ECO:0007669"/>
    <property type="project" value="TreeGrafter"/>
</dbReference>
<reference evidence="17 18" key="1">
    <citation type="submission" date="2019-06" db="EMBL/GenBank/DDBJ databases">
        <authorList>
            <person name="Li M."/>
        </authorList>
    </citation>
    <scope>NUCLEOTIDE SEQUENCE [LARGE SCALE GENOMIC DNA]</scope>
    <source>
        <strain evidence="17 18">BGMRC2036</strain>
    </source>
</reference>
<dbReference type="PANTHER" id="PTHR30560">
    <property type="entry name" value="TRIGGER FACTOR CHAPERONE AND PEPTIDYL-PROLYL CIS/TRANS ISOMERASE"/>
    <property type="match status" value="1"/>
</dbReference>
<keyword evidence="18" id="KW-1185">Reference proteome</keyword>
<dbReference type="EC" id="5.2.1.8" evidence="3 12"/>
<comment type="function">
    <text evidence="10 12">Involved in protein export. Acts as a chaperone by maintaining the newly synthesized protein in an open conformation. Functions as a peptidyl-prolyl cis-trans isomerase.</text>
</comment>
<dbReference type="InterPro" id="IPR046357">
    <property type="entry name" value="PPIase_dom_sf"/>
</dbReference>
<evidence type="ECO:0000256" key="3">
    <source>
        <dbReference type="ARBA" id="ARBA00013194"/>
    </source>
</evidence>
<evidence type="ECO:0000256" key="11">
    <source>
        <dbReference type="ARBA" id="ARBA00029986"/>
    </source>
</evidence>
<sequence length="512" mass="56860">MQVTETLAEGLKREIKVVVPADDLKARMNERLAEAKDKVRINGFRPGKVPVAHLKKLYGKSIMAELVNELLNQKPQEVITERGERAAGQPKIDMTEDEAEAEKVLAGEADFEFTVAYEVLPSFEVQPTDGFKVTRQVVEISEEEVEEQVKAVAESARSYETKDGAAEDGDRVTMDYVGKIDGEAFEGGTDSDSQLVLGSNRFIPGFEEQLVGAKAGDEKQVKVTFPEEYPAAHLAGKEATFDVTVKEVASAGELEINDELAEKLGLESAERLREIVREQIQGQYTQFTRQKVKRQLLDQLDGQYSFEAPSTLVEAEFENIWRQVNADLQQSGKTFEDEDTTEEEAREEYRKLAERRVRLGLVLSEIGEKVGVEVKDDELQRALYDQMRQYPGQEQEILKFFRETPGAAASLRAPIFEEKVVDHLLETIDVTDVVVSKEELMADDEDEAEEAKSEEKPAEKKKAPAKKKAAPKAAAAEEAPAAEAAEKKPAPKKKAPAKKKAAPKADDAASEE</sequence>
<dbReference type="Pfam" id="PF00254">
    <property type="entry name" value="FKBP_C"/>
    <property type="match status" value="1"/>
</dbReference>
<feature type="region of interest" description="Disordered" evidence="15">
    <location>
        <begin position="440"/>
        <end position="512"/>
    </location>
</feature>
<feature type="compositionally biased region" description="Low complexity" evidence="15">
    <location>
        <begin position="471"/>
        <end position="483"/>
    </location>
</feature>
<evidence type="ECO:0000256" key="6">
    <source>
        <dbReference type="ARBA" id="ARBA00023110"/>
    </source>
</evidence>
<dbReference type="GO" id="GO:0043022">
    <property type="term" value="F:ribosome binding"/>
    <property type="evidence" value="ECO:0007669"/>
    <property type="project" value="TreeGrafter"/>
</dbReference>
<evidence type="ECO:0000256" key="4">
    <source>
        <dbReference type="ARBA" id="ARBA00016902"/>
    </source>
</evidence>
<feature type="domain" description="PPIase FKBP-type" evidence="16">
    <location>
        <begin position="169"/>
        <end position="270"/>
    </location>
</feature>
<dbReference type="Gene3D" id="3.30.70.1050">
    <property type="entry name" value="Trigger factor ribosome-binding domain"/>
    <property type="match status" value="1"/>
</dbReference>
<dbReference type="GO" id="GO:0051083">
    <property type="term" value="P:'de novo' cotranslational protein folding"/>
    <property type="evidence" value="ECO:0007669"/>
    <property type="project" value="TreeGrafter"/>
</dbReference>